<evidence type="ECO:0000313" key="3">
    <source>
        <dbReference type="Proteomes" id="UP001196980"/>
    </source>
</evidence>
<dbReference type="InterPro" id="IPR007421">
    <property type="entry name" value="Schlafen_AlbA_2_dom"/>
</dbReference>
<keyword evidence="3" id="KW-1185">Reference proteome</keyword>
<sequence>MKDTELTLLLESLIGEGGECEWLEFKLNFHSPEEIGETLSALSNRACVNEQPFGYMVFGINDTGHLIEGTTFKPNTHKVKKDELVHWLLQRLNPRLDISIYEFDYDGKHIAIFKIPATFNQPVEFMHEAYIRIGSTNRKLREFPEIARKIWNKAPEKPFEREIALYGLDAAAVDNFLDTHRYFELMRLPYPSTRKAVIERFIKERFIAKTKDTERHFAITNLGAILFARNLNEFPNLPRESLRVIVYEGKGKLKTLKDHPEIRGYAVVFEKVVDYINDQLPQNEEIYKAVRETVRMYPVEAIRELVANAIIHQDFRKKGTPFVEIYSDRIEFSNPGLPMISPERFIDDYKSRNDELAGVMRRLGICEEKGSGIDKVITSCEAYQLPAPAFFIQERHTKVIMYAHKSFTAMDKKDKVRACYQHCCLKHVTNEKMTNQTLRERFKIASHNSASASRIIKDTVAEKLIKEEDPNGKSRKYISYIPFWA</sequence>
<gene>
    <name evidence="2" type="ORF">HWQ67_06190</name>
</gene>
<dbReference type="Proteomes" id="UP001196980">
    <property type="component" value="Unassembled WGS sequence"/>
</dbReference>
<reference evidence="2 3" key="1">
    <citation type="journal article" date="2020" name="J Geophys Res Biogeosci">
        <title>Magnetotaxis as an Adaptation to Enable Bacterial Shuttling of Microbial Sulfur and Sulfur Cycling Across Aquatic Oxic#Anoxic Interfaces.</title>
        <authorList>
            <person name="Li J."/>
            <person name="Liu P."/>
            <person name="Wang J."/>
            <person name="Roberts A.P."/>
            <person name="Pan Y."/>
        </authorList>
    </citation>
    <scope>NUCLEOTIDE SEQUENCE [LARGE SCALE GENOMIC DNA]</scope>
    <source>
        <strain evidence="2 3">MYR-1_YQ</strain>
    </source>
</reference>
<name>A0ABS6RX62_9BACT</name>
<dbReference type="Pfam" id="PF13749">
    <property type="entry name" value="HATPase_c_4"/>
    <property type="match status" value="1"/>
</dbReference>
<proteinExistence type="predicted"/>
<accession>A0ABS6RX62</accession>
<dbReference type="Pfam" id="PF04326">
    <property type="entry name" value="SLFN_AlbA_2"/>
    <property type="match status" value="1"/>
</dbReference>
<feature type="domain" description="Schlafen AlbA-2" evidence="1">
    <location>
        <begin position="19"/>
        <end position="140"/>
    </location>
</feature>
<evidence type="ECO:0000259" key="1">
    <source>
        <dbReference type="Pfam" id="PF04326"/>
    </source>
</evidence>
<dbReference type="PANTHER" id="PTHR30595:SF6">
    <property type="entry name" value="SCHLAFEN ALBA-2 DOMAIN-CONTAINING PROTEIN"/>
    <property type="match status" value="1"/>
</dbReference>
<evidence type="ECO:0000313" key="2">
    <source>
        <dbReference type="EMBL" id="MBV6341171.1"/>
    </source>
</evidence>
<organism evidence="2 3">
    <name type="scientific">Candidatus Magnetobacterium casense</name>
    <dbReference type="NCBI Taxonomy" id="1455061"/>
    <lineage>
        <taxon>Bacteria</taxon>
        <taxon>Pseudomonadati</taxon>
        <taxon>Nitrospirota</taxon>
        <taxon>Thermodesulfovibrionia</taxon>
        <taxon>Thermodesulfovibrionales</taxon>
        <taxon>Candidatus Magnetobacteriaceae</taxon>
        <taxon>Candidatus Magnetobacterium</taxon>
    </lineage>
</organism>
<dbReference type="PANTHER" id="PTHR30595">
    <property type="entry name" value="GLPR-RELATED TRANSCRIPTIONAL REPRESSOR"/>
    <property type="match status" value="1"/>
</dbReference>
<dbReference type="RefSeq" id="WP_218251799.1">
    <property type="nucleotide sequence ID" value="NZ_JABXWD010000078.1"/>
</dbReference>
<comment type="caution">
    <text evidence="2">The sequence shown here is derived from an EMBL/GenBank/DDBJ whole genome shotgun (WGS) entry which is preliminary data.</text>
</comment>
<dbReference type="EMBL" id="JABXWD010000078">
    <property type="protein sequence ID" value="MBV6341171.1"/>
    <property type="molecule type" value="Genomic_DNA"/>
</dbReference>
<protein>
    <submittedName>
        <fullName evidence="2">DNA binding domain-containing protein</fullName>
    </submittedName>
</protein>